<keyword evidence="6" id="KW-1185">Reference proteome</keyword>
<reference evidence="5 6" key="2">
    <citation type="submission" date="2024-08" db="EMBL/GenBank/DDBJ databases">
        <title>Phylogenomic analyses of a clade within the roseobacter group suggest taxonomic reassignments of species of the genera Aestuariivita, Citreicella, Loktanella, Nautella, Pelagibaca, Ruegeria, Thalassobius, Thiobacimonas and Tropicibacter, and the proposal o.</title>
        <authorList>
            <person name="Jeon C.O."/>
        </authorList>
    </citation>
    <scope>NUCLEOTIDE SEQUENCE [LARGE SCALE GENOMIC DNA]</scope>
    <source>
        <strain evidence="5 6">SS1-5</strain>
    </source>
</reference>
<accession>A0AAN0MFP7</accession>
<evidence type="ECO:0000259" key="3">
    <source>
        <dbReference type="Pfam" id="PF02563"/>
    </source>
</evidence>
<dbReference type="InterPro" id="IPR003715">
    <property type="entry name" value="Poly_export_N"/>
</dbReference>
<dbReference type="Proteomes" id="UP001470809">
    <property type="component" value="Chromosome"/>
</dbReference>
<dbReference type="AlphaFoldDB" id="A0AAN0MFP7"/>
<keyword evidence="1 2" id="KW-0732">Signal</keyword>
<feature type="domain" description="Polysaccharide export protein N-terminal" evidence="3">
    <location>
        <begin position="23"/>
        <end position="96"/>
    </location>
</feature>
<name>A0AAN0MFP7_9RHOB</name>
<dbReference type="KEGG" id="yrh:AABB31_08915"/>
<evidence type="ECO:0000313" key="5">
    <source>
        <dbReference type="EMBL" id="WZU68963.1"/>
    </source>
</evidence>
<sequence>MSKFLRAICTAMIVVPLMTVMASAQSDYRVRSDDVLQLEVLEDPSLNRDLLVLPDGQINVPFVGNVRARGRTLAQIKSTVMNALAPSFAEPPNVFIGLRALADIEDPEPVTIDVYVIGEVETPGKREIEPGTTVLQFLAEMGGFSTFAATKRIQLRTSRTGVEQVYNFNYQDVELGGGKGTTTIMADGDVIIVPQRRLFE</sequence>
<protein>
    <submittedName>
        <fullName evidence="5">Polysaccharide biosynthesis/export family protein</fullName>
    </submittedName>
</protein>
<feature type="chain" id="PRO_5042840043" evidence="2">
    <location>
        <begin position="25"/>
        <end position="200"/>
    </location>
</feature>
<dbReference type="EMBL" id="CP151767">
    <property type="protein sequence ID" value="WZU68963.1"/>
    <property type="molecule type" value="Genomic_DNA"/>
</dbReference>
<dbReference type="PANTHER" id="PTHR33619">
    <property type="entry name" value="POLYSACCHARIDE EXPORT PROTEIN GFCE-RELATED"/>
    <property type="match status" value="1"/>
</dbReference>
<dbReference type="InterPro" id="IPR049712">
    <property type="entry name" value="Poly_export"/>
</dbReference>
<gene>
    <name evidence="5" type="ORF">AABB31_08915</name>
</gene>
<dbReference type="Gene3D" id="3.30.1950.10">
    <property type="entry name" value="wza like domain"/>
    <property type="match status" value="1"/>
</dbReference>
<evidence type="ECO:0000256" key="2">
    <source>
        <dbReference type="SAM" id="SignalP"/>
    </source>
</evidence>
<evidence type="ECO:0000256" key="1">
    <source>
        <dbReference type="ARBA" id="ARBA00022729"/>
    </source>
</evidence>
<proteinExistence type="predicted"/>
<reference evidence="6" key="1">
    <citation type="submission" date="2024-04" db="EMBL/GenBank/DDBJ databases">
        <title>Phylogenomic analyses of a clade within the roseobacter group suggest taxonomic reassignments of species of the genera Aestuariivita, Citreicella, Loktanella, Nautella, Pelagibaca, Ruegeria, Thalassobius, Thiobacimonas and Tropicibacter, and the proposal o.</title>
        <authorList>
            <person name="Jeon C.O."/>
        </authorList>
    </citation>
    <scope>NUCLEOTIDE SEQUENCE [LARGE SCALE GENOMIC DNA]</scope>
    <source>
        <strain evidence="6">SS1-5</strain>
    </source>
</reference>
<dbReference type="Pfam" id="PF02563">
    <property type="entry name" value="Poly_export"/>
    <property type="match status" value="1"/>
</dbReference>
<dbReference type="InterPro" id="IPR019554">
    <property type="entry name" value="Soluble_ligand-bd"/>
</dbReference>
<feature type="signal peptide" evidence="2">
    <location>
        <begin position="1"/>
        <end position="24"/>
    </location>
</feature>
<dbReference type="GO" id="GO:0015159">
    <property type="term" value="F:polysaccharide transmembrane transporter activity"/>
    <property type="evidence" value="ECO:0007669"/>
    <property type="project" value="InterPro"/>
</dbReference>
<organism evidence="5 6">
    <name type="scientific">Yoonia rhodophyticola</name>
    <dbReference type="NCBI Taxonomy" id="3137370"/>
    <lineage>
        <taxon>Bacteria</taxon>
        <taxon>Pseudomonadati</taxon>
        <taxon>Pseudomonadota</taxon>
        <taxon>Alphaproteobacteria</taxon>
        <taxon>Rhodobacterales</taxon>
        <taxon>Paracoccaceae</taxon>
        <taxon>Yoonia</taxon>
    </lineage>
</organism>
<evidence type="ECO:0000259" key="4">
    <source>
        <dbReference type="Pfam" id="PF10531"/>
    </source>
</evidence>
<dbReference type="Gene3D" id="3.10.560.10">
    <property type="entry name" value="Outer membrane lipoprotein wza domain like"/>
    <property type="match status" value="1"/>
</dbReference>
<dbReference type="Pfam" id="PF10531">
    <property type="entry name" value="SLBB"/>
    <property type="match status" value="1"/>
</dbReference>
<dbReference type="RefSeq" id="WP_342078256.1">
    <property type="nucleotide sequence ID" value="NZ_CP151767.2"/>
</dbReference>
<dbReference type="PANTHER" id="PTHR33619:SF3">
    <property type="entry name" value="POLYSACCHARIDE EXPORT PROTEIN GFCE-RELATED"/>
    <property type="match status" value="1"/>
</dbReference>
<evidence type="ECO:0000313" key="6">
    <source>
        <dbReference type="Proteomes" id="UP001470809"/>
    </source>
</evidence>
<feature type="domain" description="Soluble ligand binding" evidence="4">
    <location>
        <begin position="114"/>
        <end position="157"/>
    </location>
</feature>